<comment type="caution">
    <text evidence="2">The sequence shown here is derived from an EMBL/GenBank/DDBJ whole genome shotgun (WGS) entry which is preliminary data.</text>
</comment>
<name>A0AAW7X572_9GAMM</name>
<protein>
    <recommendedName>
        <fullName evidence="4">DUF1240 domain-containing protein</fullName>
    </recommendedName>
</protein>
<sequence>MTEKAIQQPISIAARLNYLFYILVLGALVFFIIWFGGGALLTNLSKLSNGSIYISVSSWDVPLIVGLPCFFALGYVLVLRLLNLASEQRVQQSLKIAVSFALAAIVVRLLYGFTVAGFLSHKGYSSCWQYSSPQVMSPTVWVKSPDFCIVNSGSVRKEVLSWMDALPNAGKDIRSQDVENKVAELLRQTNTEGY</sequence>
<keyword evidence="1" id="KW-1133">Transmembrane helix</keyword>
<dbReference type="RefSeq" id="WP_303491510.1">
    <property type="nucleotide sequence ID" value="NZ_JAUOPB010000003.1"/>
</dbReference>
<dbReference type="EMBL" id="JAUOPB010000003">
    <property type="protein sequence ID" value="MDO6421831.1"/>
    <property type="molecule type" value="Genomic_DNA"/>
</dbReference>
<feature type="transmembrane region" description="Helical" evidence="1">
    <location>
        <begin position="61"/>
        <end position="82"/>
    </location>
</feature>
<dbReference type="Proteomes" id="UP001169760">
    <property type="component" value="Unassembled WGS sequence"/>
</dbReference>
<gene>
    <name evidence="2" type="ORF">Q4521_05050</name>
</gene>
<dbReference type="AlphaFoldDB" id="A0AAW7X572"/>
<keyword evidence="1" id="KW-0472">Membrane</keyword>
<feature type="transmembrane region" description="Helical" evidence="1">
    <location>
        <begin position="18"/>
        <end position="41"/>
    </location>
</feature>
<feature type="transmembrane region" description="Helical" evidence="1">
    <location>
        <begin position="94"/>
        <end position="119"/>
    </location>
</feature>
<evidence type="ECO:0000313" key="3">
    <source>
        <dbReference type="Proteomes" id="UP001169760"/>
    </source>
</evidence>
<evidence type="ECO:0008006" key="4">
    <source>
        <dbReference type="Google" id="ProtNLM"/>
    </source>
</evidence>
<organism evidence="2 3">
    <name type="scientific">Saccharophagus degradans</name>
    <dbReference type="NCBI Taxonomy" id="86304"/>
    <lineage>
        <taxon>Bacteria</taxon>
        <taxon>Pseudomonadati</taxon>
        <taxon>Pseudomonadota</taxon>
        <taxon>Gammaproteobacteria</taxon>
        <taxon>Cellvibrionales</taxon>
        <taxon>Cellvibrionaceae</taxon>
        <taxon>Saccharophagus</taxon>
    </lineage>
</organism>
<proteinExistence type="predicted"/>
<evidence type="ECO:0000256" key="1">
    <source>
        <dbReference type="SAM" id="Phobius"/>
    </source>
</evidence>
<evidence type="ECO:0000313" key="2">
    <source>
        <dbReference type="EMBL" id="MDO6421831.1"/>
    </source>
</evidence>
<keyword evidence="1" id="KW-0812">Transmembrane</keyword>
<reference evidence="2" key="1">
    <citation type="submission" date="2023-07" db="EMBL/GenBank/DDBJ databases">
        <title>Genome content predicts the carbon catabolic preferences of heterotrophic bacteria.</title>
        <authorList>
            <person name="Gralka M."/>
        </authorList>
    </citation>
    <scope>NUCLEOTIDE SEQUENCE</scope>
    <source>
        <strain evidence="2">I3M17_2</strain>
    </source>
</reference>
<accession>A0AAW7X572</accession>